<feature type="compositionally biased region" description="Basic and acidic residues" evidence="1">
    <location>
        <begin position="67"/>
        <end position="76"/>
    </location>
</feature>
<dbReference type="AlphaFoldDB" id="A0A2A9HB91"/>
<dbReference type="NCBIfam" id="TIGR02605">
    <property type="entry name" value="CxxC_CxxC_SSSS"/>
    <property type="match status" value="1"/>
</dbReference>
<evidence type="ECO:0000313" key="3">
    <source>
        <dbReference type="EMBL" id="PFG73018.1"/>
    </source>
</evidence>
<proteinExistence type="predicted"/>
<dbReference type="Proteomes" id="UP000223071">
    <property type="component" value="Unassembled WGS sequence"/>
</dbReference>
<feature type="region of interest" description="Disordered" evidence="1">
    <location>
        <begin position="57"/>
        <end position="76"/>
    </location>
</feature>
<evidence type="ECO:0000256" key="1">
    <source>
        <dbReference type="SAM" id="MobiDB-lite"/>
    </source>
</evidence>
<comment type="caution">
    <text evidence="3">The sequence shown here is derived from an EMBL/GenBank/DDBJ whole genome shotgun (WGS) entry which is preliminary data.</text>
</comment>
<accession>A0A2A9HB91</accession>
<gene>
    <name evidence="3" type="ORF">A9A59_0211</name>
</gene>
<feature type="domain" description="Putative regulatory protein FmdB zinc ribbon" evidence="2">
    <location>
        <begin position="1"/>
        <end position="43"/>
    </location>
</feature>
<protein>
    <submittedName>
        <fullName evidence="3">Putative FmdB family regulatory protein</fullName>
    </submittedName>
</protein>
<dbReference type="SMART" id="SM00834">
    <property type="entry name" value="CxxC_CXXC_SSSS"/>
    <property type="match status" value="1"/>
</dbReference>
<dbReference type="RefSeq" id="WP_098502507.1">
    <property type="nucleotide sequence ID" value="NZ_PDJQ01000001.1"/>
</dbReference>
<dbReference type="Pfam" id="PF09723">
    <property type="entry name" value="Zn_ribbon_8"/>
    <property type="match status" value="1"/>
</dbReference>
<reference evidence="3" key="1">
    <citation type="submission" date="2017-09" db="EMBL/GenBank/DDBJ databases">
        <title>Sequencing the genomes of two abundant thermophiles in Great Basin hot springs: Thermocrinis jamiesonii and novel Chloroflexi Thermoflexus hugenholtzii.</title>
        <authorList>
            <person name="Hedlund B."/>
        </authorList>
    </citation>
    <scope>NUCLEOTIDE SEQUENCE [LARGE SCALE GENOMIC DNA]</scope>
    <source>
        <strain evidence="3">G233</strain>
    </source>
</reference>
<sequence>MPIYEFRCADCKKVTNYFTRKIDTEVRPPCEHCGSSNTSRMMSKFGRTYTRQDILEKYGDPSAGRGGPEDYRDPRQIGTWVEKKFEEYGMDLPEEARTMIDAAREGEFPDPVKDL</sequence>
<dbReference type="InterPro" id="IPR013429">
    <property type="entry name" value="Regulatory_FmdB_Zinc_ribbon"/>
</dbReference>
<keyword evidence="4" id="KW-1185">Reference proteome</keyword>
<name>A0A2A9HB91_TEPT2</name>
<dbReference type="EMBL" id="PDJQ01000001">
    <property type="protein sequence ID" value="PFG73018.1"/>
    <property type="molecule type" value="Genomic_DNA"/>
</dbReference>
<organism evidence="3 4">
    <name type="scientific">Tepidiforma thermophila (strain KCTC 52669 / CGMCC 1.13589 / G233)</name>
    <dbReference type="NCBI Taxonomy" id="2761530"/>
    <lineage>
        <taxon>Bacteria</taxon>
        <taxon>Bacillati</taxon>
        <taxon>Chloroflexota</taxon>
        <taxon>Tepidiformia</taxon>
        <taxon>Tepidiformales</taxon>
        <taxon>Tepidiformaceae</taxon>
        <taxon>Tepidiforma</taxon>
    </lineage>
</organism>
<evidence type="ECO:0000313" key="4">
    <source>
        <dbReference type="Proteomes" id="UP000223071"/>
    </source>
</evidence>
<evidence type="ECO:0000259" key="2">
    <source>
        <dbReference type="SMART" id="SM00834"/>
    </source>
</evidence>